<keyword evidence="3" id="KW-1185">Reference proteome</keyword>
<proteinExistence type="predicted"/>
<comment type="caution">
    <text evidence="2">The sequence shown here is derived from an EMBL/GenBank/DDBJ whole genome shotgun (WGS) entry which is preliminary data.</text>
</comment>
<dbReference type="PANTHER" id="PTHR33600:SF4">
    <property type="entry name" value="PLASTID DIVISION PROTEIN PDV1"/>
    <property type="match status" value="1"/>
</dbReference>
<organism evidence="2 3">
    <name type="scientific">Iris pallida</name>
    <name type="common">Sweet iris</name>
    <dbReference type="NCBI Taxonomy" id="29817"/>
    <lineage>
        <taxon>Eukaryota</taxon>
        <taxon>Viridiplantae</taxon>
        <taxon>Streptophyta</taxon>
        <taxon>Embryophyta</taxon>
        <taxon>Tracheophyta</taxon>
        <taxon>Spermatophyta</taxon>
        <taxon>Magnoliopsida</taxon>
        <taxon>Liliopsida</taxon>
        <taxon>Asparagales</taxon>
        <taxon>Iridaceae</taxon>
        <taxon>Iridoideae</taxon>
        <taxon>Irideae</taxon>
        <taxon>Iris</taxon>
    </lineage>
</organism>
<sequence length="286" mass="31963">MGWEEMDDVEAMLEAIWDLHDKISDAIHSICRSHFLKSIKTLTQPSPEKKGYHHRLHSLQVVGGVDGEYDGRSGFVFVKEFRIGGGDDDAAMAEARSLNAIRNALENLEDQLEFFHSVQSQQRAERDAALARLKQSRIILALRLADHQRKKYKVIEQLLRFVSGVHEGHFVAPETLYEVPGHPPGGNVNGRESRSSFVQMLIAGFALAKNSLRWERMCGGGVLGNAALFAISMLSLLQLHQVAFTTTTTTTQLVDQNSHQRRIDSSATQLDISSQKKHFDVFSARG</sequence>
<dbReference type="GO" id="GO:0010020">
    <property type="term" value="P:chloroplast fission"/>
    <property type="evidence" value="ECO:0007669"/>
    <property type="project" value="InterPro"/>
</dbReference>
<dbReference type="Proteomes" id="UP001140949">
    <property type="component" value="Unassembled WGS sequence"/>
</dbReference>
<evidence type="ECO:0000313" key="3">
    <source>
        <dbReference type="Proteomes" id="UP001140949"/>
    </source>
</evidence>
<dbReference type="AlphaFoldDB" id="A0AAX6DRK4"/>
<reference evidence="2" key="1">
    <citation type="journal article" date="2023" name="GigaByte">
        <title>Genome assembly of the bearded iris, Iris pallida Lam.</title>
        <authorList>
            <person name="Bruccoleri R.E."/>
            <person name="Oakeley E.J."/>
            <person name="Faust A.M.E."/>
            <person name="Altorfer M."/>
            <person name="Dessus-Babus S."/>
            <person name="Burckhardt D."/>
            <person name="Oertli M."/>
            <person name="Naumann U."/>
            <person name="Petersen F."/>
            <person name="Wong J."/>
        </authorList>
    </citation>
    <scope>NUCLEOTIDE SEQUENCE</scope>
    <source>
        <strain evidence="2">GSM-AAB239-AS_SAM_17_03QT</strain>
    </source>
</reference>
<evidence type="ECO:0000256" key="1">
    <source>
        <dbReference type="SAM" id="Coils"/>
    </source>
</evidence>
<dbReference type="PANTHER" id="PTHR33600">
    <property type="entry name" value="PLASTID DIVISION PROTEIN PDV2"/>
    <property type="match status" value="1"/>
</dbReference>
<gene>
    <name evidence="2" type="ORF">M6B38_232235</name>
</gene>
<evidence type="ECO:0000313" key="2">
    <source>
        <dbReference type="EMBL" id="KAJ6794381.1"/>
    </source>
</evidence>
<keyword evidence="1" id="KW-0175">Coiled coil</keyword>
<reference evidence="2" key="2">
    <citation type="submission" date="2023-04" db="EMBL/GenBank/DDBJ databases">
        <authorList>
            <person name="Bruccoleri R.E."/>
            <person name="Oakeley E.J."/>
            <person name="Faust A.-M."/>
            <person name="Dessus-Babus S."/>
            <person name="Altorfer M."/>
            <person name="Burckhardt D."/>
            <person name="Oertli M."/>
            <person name="Naumann U."/>
            <person name="Petersen F."/>
            <person name="Wong J."/>
        </authorList>
    </citation>
    <scope>NUCLEOTIDE SEQUENCE</scope>
    <source>
        <strain evidence="2">GSM-AAB239-AS_SAM_17_03QT</strain>
        <tissue evidence="2">Leaf</tissue>
    </source>
</reference>
<dbReference type="EMBL" id="JANAVB010042420">
    <property type="protein sequence ID" value="KAJ6794381.1"/>
    <property type="molecule type" value="Genomic_DNA"/>
</dbReference>
<accession>A0AAX6DRK4</accession>
<name>A0AAX6DRK4_IRIPA</name>
<feature type="coiled-coil region" evidence="1">
    <location>
        <begin position="91"/>
        <end position="118"/>
    </location>
</feature>
<protein>
    <submittedName>
        <fullName evidence="2">Plastid division protein PDV1</fullName>
    </submittedName>
</protein>
<dbReference type="InterPro" id="IPR038939">
    <property type="entry name" value="PDV1/PDV2"/>
</dbReference>